<dbReference type="SUPFAM" id="SSF56112">
    <property type="entry name" value="Protein kinase-like (PK-like)"/>
    <property type="match status" value="1"/>
</dbReference>
<proteinExistence type="inferred from homology"/>
<sequence length="336" mass="39377">MEPQVKALFNESMLEVAKTLYPMDEGSLKLLGGFESFVYEYTLNQQRYILKFTHSSHRTRDQIDSEFDFVNHLYQQGARVSKPVTTRHGNYTHRIPADMGYFTLSSTEKAAGIRTKDLLTNPTLIDNYGQTIGAFHRSTMTYQPSFNIDRRFTWYDDSLILDARKYLDDTDLFILGELNSVIEAIKQIPMSLDNYGLIHTDIHAGNFLVDQDQNLTVFDFDDCAYFYFLSDIAIAIFYTVFFNPNRHEVAKPFIKALLKGYMKQHTLKKSDFLRIELFFKLRTLILYLALKRSTQPTDPFTQKYNSIYLEDLKQHKPFLNLDYDMLYEEVQKESMV</sequence>
<dbReference type="InterPro" id="IPR002575">
    <property type="entry name" value="Aminoglycoside_PTrfase"/>
</dbReference>
<comment type="similarity">
    <text evidence="1">Belongs to the pseudomonas-type ThrB family.</text>
</comment>
<gene>
    <name evidence="3" type="ORF">N7548_03200</name>
</gene>
<dbReference type="Gene3D" id="3.90.1200.10">
    <property type="match status" value="1"/>
</dbReference>
<protein>
    <submittedName>
        <fullName evidence="3">Phosphotransferase</fullName>
    </submittedName>
</protein>
<name>A0ABT2YBM0_9MOLU</name>
<organism evidence="3 4">
    <name type="scientific">Paracholeplasma manati</name>
    <dbReference type="NCBI Taxonomy" id="591373"/>
    <lineage>
        <taxon>Bacteria</taxon>
        <taxon>Bacillati</taxon>
        <taxon>Mycoplasmatota</taxon>
        <taxon>Mollicutes</taxon>
        <taxon>Acholeplasmatales</taxon>
        <taxon>Acholeplasmataceae</taxon>
        <taxon>Paracholeplasma</taxon>
    </lineage>
</organism>
<dbReference type="Proteomes" id="UP001177160">
    <property type="component" value="Unassembled WGS sequence"/>
</dbReference>
<reference evidence="3" key="1">
    <citation type="submission" date="2022-09" db="EMBL/GenBank/DDBJ databases">
        <title>Novel Mycoplasma species identified in domestic and wild animals.</title>
        <authorList>
            <person name="Volokhov D.V."/>
            <person name="Furtak V.A."/>
            <person name="Zagorodnyaya T.A."/>
        </authorList>
    </citation>
    <scope>NUCLEOTIDE SEQUENCE</scope>
    <source>
        <strain evidence="3">Oakley</strain>
    </source>
</reference>
<dbReference type="InterPro" id="IPR011009">
    <property type="entry name" value="Kinase-like_dom_sf"/>
</dbReference>
<feature type="domain" description="Aminoglycoside phosphotransferase" evidence="2">
    <location>
        <begin position="31"/>
        <end position="258"/>
    </location>
</feature>
<dbReference type="PANTHER" id="PTHR21064">
    <property type="entry name" value="AMINOGLYCOSIDE PHOSPHOTRANSFERASE DOMAIN-CONTAINING PROTEIN-RELATED"/>
    <property type="match status" value="1"/>
</dbReference>
<dbReference type="PANTHER" id="PTHR21064:SF6">
    <property type="entry name" value="AMINOGLYCOSIDE PHOSPHOTRANSFERASE DOMAIN-CONTAINING PROTEIN"/>
    <property type="match status" value="1"/>
</dbReference>
<accession>A0ABT2YBM0</accession>
<dbReference type="Gene3D" id="3.30.200.20">
    <property type="entry name" value="Phosphorylase Kinase, domain 1"/>
    <property type="match status" value="1"/>
</dbReference>
<dbReference type="InterPro" id="IPR050249">
    <property type="entry name" value="Pseudomonas-type_ThrB"/>
</dbReference>
<evidence type="ECO:0000259" key="2">
    <source>
        <dbReference type="Pfam" id="PF01636"/>
    </source>
</evidence>
<dbReference type="EMBL" id="JAOVQM010000002">
    <property type="protein sequence ID" value="MCV2231828.1"/>
    <property type="molecule type" value="Genomic_DNA"/>
</dbReference>
<comment type="caution">
    <text evidence="3">The sequence shown here is derived from an EMBL/GenBank/DDBJ whole genome shotgun (WGS) entry which is preliminary data.</text>
</comment>
<keyword evidence="4" id="KW-1185">Reference proteome</keyword>
<evidence type="ECO:0000313" key="4">
    <source>
        <dbReference type="Proteomes" id="UP001177160"/>
    </source>
</evidence>
<evidence type="ECO:0000313" key="3">
    <source>
        <dbReference type="EMBL" id="MCV2231828.1"/>
    </source>
</evidence>
<evidence type="ECO:0000256" key="1">
    <source>
        <dbReference type="ARBA" id="ARBA00038240"/>
    </source>
</evidence>
<dbReference type="Pfam" id="PF01636">
    <property type="entry name" value="APH"/>
    <property type="match status" value="1"/>
</dbReference>
<dbReference type="RefSeq" id="WP_263607981.1">
    <property type="nucleotide sequence ID" value="NZ_JAOVQM010000002.1"/>
</dbReference>